<reference evidence="1 2" key="1">
    <citation type="submission" date="2019-06" db="EMBL/GenBank/DDBJ databases">
        <authorList>
            <person name="Meng X."/>
        </authorList>
    </citation>
    <scope>NUCLEOTIDE SEQUENCE [LARGE SCALE GENOMIC DNA]</scope>
    <source>
        <strain evidence="1 2">M625</strain>
    </source>
</reference>
<dbReference type="RefSeq" id="WP_140596115.1">
    <property type="nucleotide sequence ID" value="NZ_VFWZ01000008.1"/>
</dbReference>
<evidence type="ECO:0000313" key="1">
    <source>
        <dbReference type="EMBL" id="TPN82816.1"/>
    </source>
</evidence>
<dbReference type="Proteomes" id="UP000315540">
    <property type="component" value="Unassembled WGS sequence"/>
</dbReference>
<organism evidence="1 2">
    <name type="scientific">Aquimarina algicola</name>
    <dbReference type="NCBI Taxonomy" id="2589995"/>
    <lineage>
        <taxon>Bacteria</taxon>
        <taxon>Pseudomonadati</taxon>
        <taxon>Bacteroidota</taxon>
        <taxon>Flavobacteriia</taxon>
        <taxon>Flavobacteriales</taxon>
        <taxon>Flavobacteriaceae</taxon>
        <taxon>Aquimarina</taxon>
    </lineage>
</organism>
<sequence>MTQNRIWFKNNPWPEGHAIKEVKLYGVLKSDRVLLHLSIKSEDYYAKEGWEATREREKTYDDALYDKGIEDNWQMMAGWLNYHSCHIQPNEYHLLGDHKIPFALDTLDSLTIALDNPPPEDKNWGGISFDDLAFHCYVLGHDAVGYHNISFSSAKTDMPYHYDIDWTGKVALAYMGDEEFKYDFKIQLRDVPFVGFDGVRRNELRYRGKGDSKENYWYDKRQDQSLEEREAELRAWIEANTTIPPAQLKFVAEEHSDWLKLI</sequence>
<comment type="caution">
    <text evidence="1">The sequence shown here is derived from an EMBL/GenBank/DDBJ whole genome shotgun (WGS) entry which is preliminary data.</text>
</comment>
<gene>
    <name evidence="1" type="ORF">FHK87_20530</name>
</gene>
<proteinExistence type="predicted"/>
<dbReference type="EMBL" id="VFWZ01000008">
    <property type="protein sequence ID" value="TPN82816.1"/>
    <property type="molecule type" value="Genomic_DNA"/>
</dbReference>
<name>A0A504IWQ4_9FLAO</name>
<evidence type="ECO:0000313" key="2">
    <source>
        <dbReference type="Proteomes" id="UP000315540"/>
    </source>
</evidence>
<keyword evidence="2" id="KW-1185">Reference proteome</keyword>
<accession>A0A504IWQ4</accession>
<dbReference type="OrthoDB" id="3727885at2"/>
<dbReference type="AlphaFoldDB" id="A0A504IWQ4"/>
<protein>
    <submittedName>
        <fullName evidence="1">Uncharacterized protein</fullName>
    </submittedName>
</protein>